<keyword evidence="1" id="KW-1133">Transmembrane helix</keyword>
<keyword evidence="1" id="KW-0472">Membrane</keyword>
<feature type="transmembrane region" description="Helical" evidence="1">
    <location>
        <begin position="27"/>
        <end position="46"/>
    </location>
</feature>
<reference evidence="3" key="1">
    <citation type="submission" date="2020-12" db="UniProtKB">
        <authorList>
            <consortium name="WormBaseParasite"/>
        </authorList>
    </citation>
    <scope>IDENTIFICATION</scope>
    <source>
        <strain evidence="3">MHco3</strain>
    </source>
</reference>
<dbReference type="OMA" id="WVVEVCQ"/>
<evidence type="ECO:0000313" key="3">
    <source>
        <dbReference type="WBParaSite" id="HCON_00093740-00001"/>
    </source>
</evidence>
<dbReference type="AlphaFoldDB" id="A0A7I4YFG1"/>
<dbReference type="OrthoDB" id="5806835at2759"/>
<organism evidence="2 3">
    <name type="scientific">Haemonchus contortus</name>
    <name type="common">Barber pole worm</name>
    <dbReference type="NCBI Taxonomy" id="6289"/>
    <lineage>
        <taxon>Eukaryota</taxon>
        <taxon>Metazoa</taxon>
        <taxon>Ecdysozoa</taxon>
        <taxon>Nematoda</taxon>
        <taxon>Chromadorea</taxon>
        <taxon>Rhabditida</taxon>
        <taxon>Rhabditina</taxon>
        <taxon>Rhabditomorpha</taxon>
        <taxon>Strongyloidea</taxon>
        <taxon>Trichostrongylidae</taxon>
        <taxon>Haemonchus</taxon>
    </lineage>
</organism>
<keyword evidence="2" id="KW-1185">Reference proteome</keyword>
<proteinExistence type="predicted"/>
<accession>A0A7I4YFG1</accession>
<evidence type="ECO:0000256" key="1">
    <source>
        <dbReference type="SAM" id="Phobius"/>
    </source>
</evidence>
<name>A0A7I4YFG1_HAECO</name>
<dbReference type="WBParaSite" id="HCON_00093740-00001">
    <property type="protein sequence ID" value="HCON_00093740-00001"/>
    <property type="gene ID" value="HCON_00093740"/>
</dbReference>
<keyword evidence="1" id="KW-0812">Transmembrane</keyword>
<protein>
    <submittedName>
        <fullName evidence="3">Popeye domain-containing protein</fullName>
    </submittedName>
</protein>
<evidence type="ECO:0000313" key="2">
    <source>
        <dbReference type="Proteomes" id="UP000025227"/>
    </source>
</evidence>
<sequence length="206" mass="23249">MNPHSIMIKAINRCNAWLEEIQCRHTYCLLSVINYTSGLIIATWLFGCFGLVLDLIYCSASCMFGIAITGLYLNHPILMLPDGVHKIVMTLCALFYSLHETDIGAENAEFRLVLVIIAVFLQFAENYVLFQLLSAKHQQSDQGAERFPPPSYDQLWVVEVCQQSRSCPVTKTVMSKEVNEESRPETPPPCYELAVKALSTTQPQNR</sequence>
<feature type="transmembrane region" description="Helical" evidence="1">
    <location>
        <begin position="110"/>
        <end position="130"/>
    </location>
</feature>
<dbReference type="Proteomes" id="UP000025227">
    <property type="component" value="Unplaced"/>
</dbReference>